<evidence type="ECO:0000313" key="3">
    <source>
        <dbReference type="Proteomes" id="UP000765509"/>
    </source>
</evidence>
<feature type="region of interest" description="Disordered" evidence="1">
    <location>
        <begin position="1"/>
        <end position="21"/>
    </location>
</feature>
<dbReference type="AlphaFoldDB" id="A0A9Q3C1U8"/>
<keyword evidence="3" id="KW-1185">Reference proteome</keyword>
<evidence type="ECO:0000256" key="1">
    <source>
        <dbReference type="SAM" id="MobiDB-lite"/>
    </source>
</evidence>
<reference evidence="2" key="1">
    <citation type="submission" date="2021-03" db="EMBL/GenBank/DDBJ databases">
        <title>Draft genome sequence of rust myrtle Austropuccinia psidii MF-1, a brazilian biotype.</title>
        <authorList>
            <person name="Quecine M.C."/>
            <person name="Pachon D.M.R."/>
            <person name="Bonatelli M.L."/>
            <person name="Correr F.H."/>
            <person name="Franceschini L.M."/>
            <person name="Leite T.F."/>
            <person name="Margarido G.R.A."/>
            <person name="Almeida C.A."/>
            <person name="Ferrarezi J.A."/>
            <person name="Labate C.A."/>
        </authorList>
    </citation>
    <scope>NUCLEOTIDE SEQUENCE</scope>
    <source>
        <strain evidence="2">MF-1</strain>
    </source>
</reference>
<proteinExistence type="predicted"/>
<dbReference type="EMBL" id="AVOT02003853">
    <property type="protein sequence ID" value="MBW0474786.1"/>
    <property type="molecule type" value="Genomic_DNA"/>
</dbReference>
<comment type="caution">
    <text evidence="2">The sequence shown here is derived from an EMBL/GenBank/DDBJ whole genome shotgun (WGS) entry which is preliminary data.</text>
</comment>
<dbReference type="Proteomes" id="UP000765509">
    <property type="component" value="Unassembled WGS sequence"/>
</dbReference>
<accession>A0A9Q3C1U8</accession>
<evidence type="ECO:0000313" key="2">
    <source>
        <dbReference type="EMBL" id="MBW0474786.1"/>
    </source>
</evidence>
<name>A0A9Q3C1U8_9BASI</name>
<gene>
    <name evidence="2" type="ORF">O181_014501</name>
</gene>
<dbReference type="OrthoDB" id="3419692at2759"/>
<protein>
    <submittedName>
        <fullName evidence="2">Uncharacterized protein</fullName>
    </submittedName>
</protein>
<sequence>MPVQNSPPARKTRSQARTQAVLTPTPRVHLDGTLADSQGPLSKVLVKMLKRRRRILWKRKSLKSKPSLWAIMHQMTPIMPNLQAASSSQEQRPPDFKTPYMKAPKFFDGALPFNFRSLIQSCQLIFHNDLANFSQDRKKALDAT</sequence>
<organism evidence="2 3">
    <name type="scientific">Austropuccinia psidii MF-1</name>
    <dbReference type="NCBI Taxonomy" id="1389203"/>
    <lineage>
        <taxon>Eukaryota</taxon>
        <taxon>Fungi</taxon>
        <taxon>Dikarya</taxon>
        <taxon>Basidiomycota</taxon>
        <taxon>Pucciniomycotina</taxon>
        <taxon>Pucciniomycetes</taxon>
        <taxon>Pucciniales</taxon>
        <taxon>Sphaerophragmiaceae</taxon>
        <taxon>Austropuccinia</taxon>
    </lineage>
</organism>